<reference evidence="2 3" key="1">
    <citation type="journal article" date="2019" name="Sci. Rep.">
        <title>Comparative genomics of chytrid fungi reveal insights into the obligate biotrophic and pathogenic lifestyle of Synchytrium endobioticum.</title>
        <authorList>
            <person name="van de Vossenberg B.T.L.H."/>
            <person name="Warris S."/>
            <person name="Nguyen H.D.T."/>
            <person name="van Gent-Pelzer M.P.E."/>
            <person name="Joly D.L."/>
            <person name="van de Geest H.C."/>
            <person name="Bonants P.J.M."/>
            <person name="Smith D.S."/>
            <person name="Levesque C.A."/>
            <person name="van der Lee T.A.J."/>
        </authorList>
    </citation>
    <scope>NUCLEOTIDE SEQUENCE [LARGE SCALE GENOMIC DNA]</scope>
    <source>
        <strain evidence="2 3">CBS 809.83</strain>
    </source>
</reference>
<evidence type="ECO:0000313" key="3">
    <source>
        <dbReference type="Proteomes" id="UP000318582"/>
    </source>
</evidence>
<dbReference type="EMBL" id="QEAQ01000072">
    <property type="protein sequence ID" value="TPX56530.1"/>
    <property type="molecule type" value="Genomic_DNA"/>
</dbReference>
<keyword evidence="3" id="KW-1185">Reference proteome</keyword>
<name>A0A507E0G4_9FUNG</name>
<accession>A0A507E0G4</accession>
<evidence type="ECO:0000313" key="2">
    <source>
        <dbReference type="EMBL" id="TPX56530.1"/>
    </source>
</evidence>
<feature type="compositionally biased region" description="Basic and acidic residues" evidence="1">
    <location>
        <begin position="232"/>
        <end position="243"/>
    </location>
</feature>
<protein>
    <submittedName>
        <fullName evidence="2">Uncharacterized protein</fullName>
    </submittedName>
</protein>
<comment type="caution">
    <text evidence="2">The sequence shown here is derived from an EMBL/GenBank/DDBJ whole genome shotgun (WGS) entry which is preliminary data.</text>
</comment>
<evidence type="ECO:0000256" key="1">
    <source>
        <dbReference type="SAM" id="MobiDB-lite"/>
    </source>
</evidence>
<proteinExistence type="predicted"/>
<dbReference type="Proteomes" id="UP000318582">
    <property type="component" value="Unassembled WGS sequence"/>
</dbReference>
<gene>
    <name evidence="2" type="ORF">PhCBS80983_g04496</name>
</gene>
<dbReference type="AlphaFoldDB" id="A0A507E0G4"/>
<organism evidence="2 3">
    <name type="scientific">Powellomyces hirtus</name>
    <dbReference type="NCBI Taxonomy" id="109895"/>
    <lineage>
        <taxon>Eukaryota</taxon>
        <taxon>Fungi</taxon>
        <taxon>Fungi incertae sedis</taxon>
        <taxon>Chytridiomycota</taxon>
        <taxon>Chytridiomycota incertae sedis</taxon>
        <taxon>Chytridiomycetes</taxon>
        <taxon>Spizellomycetales</taxon>
        <taxon>Powellomycetaceae</taxon>
        <taxon>Powellomyces</taxon>
    </lineage>
</organism>
<feature type="region of interest" description="Disordered" evidence="1">
    <location>
        <begin position="217"/>
        <end position="308"/>
    </location>
</feature>
<sequence length="308" mass="34641">MGGEWYFCVVLQLRPNANIPNFQSYFYDESRPQGRAPIMADPYGRGYAMLPGPFDEREFVRDGPGWGGPMGPPMPFYGGGGGGMGFYGGGAFPPGFHGRPEHWESRSFGSGRPGATMRSGYGGNHEGGPPRDPQFWERKERLRGGSLVDFPPDPDVRGFDEYKRRWDEVDRNTRFDDQEVAGWGPEPEVKYDPLLMWSVIPDESTPQTKVKAEPAIKPEPVGYSFSDYHAGTQERHNRFESGDAHVPPAYDEQTDTDIPPPAAAVGTHGRANDQRERSISPPPPARSEYHDDFDLQAYKRRTRYDDDY</sequence>